<dbReference type="Gene3D" id="2.60.40.2810">
    <property type="match status" value="1"/>
</dbReference>
<protein>
    <submittedName>
        <fullName evidence="3">Gliding motility-associated-like protein</fullName>
    </submittedName>
</protein>
<dbReference type="Pfam" id="PF17963">
    <property type="entry name" value="Big_9"/>
    <property type="match status" value="5"/>
</dbReference>
<dbReference type="Proteomes" id="UP000283387">
    <property type="component" value="Unassembled WGS sequence"/>
</dbReference>
<keyword evidence="1" id="KW-0677">Repeat</keyword>
<feature type="domain" description="HYR" evidence="2">
    <location>
        <begin position="1312"/>
        <end position="1396"/>
    </location>
</feature>
<feature type="domain" description="HYR" evidence="2">
    <location>
        <begin position="870"/>
        <end position="960"/>
    </location>
</feature>
<keyword evidence="4" id="KW-1185">Reference proteome</keyword>
<dbReference type="NCBIfam" id="NF012211">
    <property type="entry name" value="tand_rpt_95"/>
    <property type="match status" value="5"/>
</dbReference>
<comment type="caution">
    <text evidence="3">The sequence shown here is derived from an EMBL/GenBank/DDBJ whole genome shotgun (WGS) entry which is preliminary data.</text>
</comment>
<dbReference type="OrthoDB" id="1117451at2"/>
<feature type="domain" description="HYR" evidence="2">
    <location>
        <begin position="1048"/>
        <end position="1137"/>
    </location>
</feature>
<feature type="domain" description="HYR" evidence="2">
    <location>
        <begin position="519"/>
        <end position="604"/>
    </location>
</feature>
<feature type="domain" description="HYR" evidence="2">
    <location>
        <begin position="1225"/>
        <end position="1311"/>
    </location>
</feature>
<dbReference type="RefSeq" id="WP_120274683.1">
    <property type="nucleotide sequence ID" value="NZ_RAPN01000002.1"/>
</dbReference>
<organism evidence="3 4">
    <name type="scientific">Mangrovibacterium diazotrophicum</name>
    <dbReference type="NCBI Taxonomy" id="1261403"/>
    <lineage>
        <taxon>Bacteria</taxon>
        <taxon>Pseudomonadati</taxon>
        <taxon>Bacteroidota</taxon>
        <taxon>Bacteroidia</taxon>
        <taxon>Marinilabiliales</taxon>
        <taxon>Prolixibacteraceae</taxon>
        <taxon>Mangrovibacterium</taxon>
    </lineage>
</organism>
<dbReference type="InterPro" id="IPR026341">
    <property type="entry name" value="T9SS_type_B"/>
</dbReference>
<dbReference type="PROSITE" id="PS50825">
    <property type="entry name" value="HYR"/>
    <property type="match status" value="8"/>
</dbReference>
<dbReference type="Pfam" id="PF13585">
    <property type="entry name" value="CHU_C"/>
    <property type="match status" value="1"/>
</dbReference>
<dbReference type="Pfam" id="PF02494">
    <property type="entry name" value="HYR"/>
    <property type="match status" value="12"/>
</dbReference>
<evidence type="ECO:0000313" key="4">
    <source>
        <dbReference type="Proteomes" id="UP000283387"/>
    </source>
</evidence>
<dbReference type="InterPro" id="IPR003410">
    <property type="entry name" value="HYR_dom"/>
</dbReference>
<reference evidence="3 4" key="1">
    <citation type="submission" date="2018-09" db="EMBL/GenBank/DDBJ databases">
        <title>Genomic Encyclopedia of Archaeal and Bacterial Type Strains, Phase II (KMG-II): from individual species to whole genera.</title>
        <authorList>
            <person name="Goeker M."/>
        </authorList>
    </citation>
    <scope>NUCLEOTIDE SEQUENCE [LARGE SCALE GENOMIC DNA]</scope>
    <source>
        <strain evidence="3 4">DSM 27148</strain>
    </source>
</reference>
<feature type="domain" description="HYR" evidence="2">
    <location>
        <begin position="692"/>
        <end position="782"/>
    </location>
</feature>
<dbReference type="PANTHER" id="PTHR24273:SF32">
    <property type="entry name" value="HYALIN"/>
    <property type="match status" value="1"/>
</dbReference>
<evidence type="ECO:0000256" key="1">
    <source>
        <dbReference type="ARBA" id="ARBA00022737"/>
    </source>
</evidence>
<feature type="non-terminal residue" evidence="3">
    <location>
        <position position="1"/>
    </location>
</feature>
<name>A0A419VZQ2_9BACT</name>
<feature type="domain" description="HYR" evidence="2">
    <location>
        <begin position="181"/>
        <end position="266"/>
    </location>
</feature>
<dbReference type="Gene3D" id="2.60.40.3440">
    <property type="match status" value="4"/>
</dbReference>
<evidence type="ECO:0000313" key="3">
    <source>
        <dbReference type="EMBL" id="RKD88530.1"/>
    </source>
</evidence>
<gene>
    <name evidence="3" type="ORF">BC643_3682</name>
</gene>
<proteinExistence type="predicted"/>
<dbReference type="PANTHER" id="PTHR24273">
    <property type="entry name" value="FI04643P-RELATED"/>
    <property type="match status" value="1"/>
</dbReference>
<dbReference type="NCBIfam" id="TIGR04131">
    <property type="entry name" value="Bac_Flav_CTERM"/>
    <property type="match status" value="1"/>
</dbReference>
<dbReference type="EMBL" id="RAPN01000002">
    <property type="protein sequence ID" value="RKD88530.1"/>
    <property type="molecule type" value="Genomic_DNA"/>
</dbReference>
<sequence>CTAVVTVEDKVAPAVECQNITVQLDETGNVSITAADVTKSASDACGITSSVIDNDTFTCDNVGSNNVELTVTDVNGNSSICTATVTVEDNIDPTVTAAEDVVTTTSADATGDCTVDVAIADAVINDNCSSVLTWEMTGVTTGSGIGQIGTATFNIGLTTITYTLTDASSNTAQDVMTVTVTDDEDPTISCAPNQVQTTDEGEAEASVIVVSPSTSDNCSVQSVVNDRTGTENASGVYPLGTTTVTWTVTDGSGNTSTCQQTIKVTDDEPPTIECAVTSQTQTADTGVCQAAVTVVTPNASDNNMVVSLVNDYNNTSDASDTYPVGTTTVTWTVTDDTGNTSTCSQDVIVTDDEAPAITCATDQTQTADAGVANAAVIVTAPVTSDNCGVAAIVNDYNNTADASDTYPVGTTTITWTVTDIHGNTNTCVQNITVTDDEDPTINCSVSSQTQTADAGVCAAAVTIVPPTVNDNTAVATVINDYNGAADASDTYPVGTTTITWTVTDIHGNTNQCSQDVVVTDDEDPSITCAGDQTQTADAGVPNAAVVVSAPATSDNCGVAGVVNDYNNTADASDTYPVGTTTITWTVTDIHGNTSTCVQNITITDDENPEINCAAGSPFARMTDDGVDTYTIQGTEFDATFSDNVEGASISNDLNGTETVAGEALPVGETTIVWTAIDAAGNSATCTTVINVSDDEDPEITCAAGSPFARMTDDGVDTYMVQGTEFDATFSDNVAGASISNDLNGTASLAGEALPVGETTITWTATDVAGNSAICTTVVTVSDDEDPEITCAAGSPFARMTDDGADTYTVQGTEFDATFSDNVAGASISNDLNGTASVAGEALPVGETTIVWTATDAAGNSVNCTTVVTVSDDENPEITCAAGSPFARTTDEGVDTYTVQGTEFDATFSDNVAGASISNDLNGTASLAGEALPVGETSIVWTATDAAGNSVSCTTVVTVSDDEYPEITCAAGSPFARMTDEGVDTYTIQGTEFDATFNDNVAGASISNDLNGTASLAGEALPVGETTVIWTATDAAGNSAICTTVVTVSDDEAPEISCAGEGFIRNTDEGADYYTVQATEFDATFSDNVAGASIVNDFNQSATLANAQLPVGTNTITWTAIDAAGNESICTTTVQVVDLELPEIICPNLVFTRLLDEGQSYYTILGDEFNVEFKDNVLELLSIVNDLSGGEPLAGLTLAKGLHEILWTVTDAAGNEASCSVQVQVTDIQLPTISCSADTIKVTADDGMCGAMVQIEAPTVSDNDELGELINDYNGTSDASGMYPVDTTNVTWTVYDSSGNMSTCTQAIVVIDNQAPEITCAGDISETIISSADCDHAITVPTPNSSDNCNVESIVNDFNGLDDASAVYPFGTTTVTWTATDVNGNQSTCTQTITLKSEPVAVADGRVIEEDTEEIIDVLTNDLDCDNNLDVSTLAIVSNASNGTTTVNADGTITYLPDLNYFGTDNFTYQICDADGYCSTATVTIQILSVYDPPISMGDINNTFSGMATGGNVFTNDVYHETGVVSGPSITGEKDAQVSRLKSIVSSETGKRLNTDHIAVKLTDPDHGILTLNEDGTYIYEADASYSGDDQFTYAIMDNVSGVSTPAIVYLRVIDKNHLNVRPPVANADIYMAVKAPEYPLEGNILANDFDMDAGALVVNTTPIVAPVVGELQLSSNGQFTYNAPANYEGVVTFTYEVQKQNDPSSTATAEVLLIYASSDQDGGVFGVDDAYETDKNYAITKNASINDVNISANDATMSVQIQPTHGTVAMSASGEFTYTPDADYVGPDNFTYSICVSGSTLCRNATVYISVDETNMPPVAVDDDFIMTDENKNVLDNDYDPDGDEILVTSITVEPEHGTLVWNADGTFTYTPDEFYYGDDSFEYEVCDNAGAQLCDQAVVTLRHDPQIDVLKIPNAFSPNGDGKNDYLEVLGIHMYSNAHIEIYNRWGAKLFEMDDYGNEQLLGTSDAWWDGRPNVGGSGDIVPEGTYFVILILDNIVHKGTVFVKR</sequence>
<feature type="domain" description="HYR" evidence="2">
    <location>
        <begin position="350"/>
        <end position="435"/>
    </location>
</feature>
<accession>A0A419VZQ2</accession>
<evidence type="ECO:0000259" key="2">
    <source>
        <dbReference type="PROSITE" id="PS50825"/>
    </source>
</evidence>